<dbReference type="Proteomes" id="UP001160334">
    <property type="component" value="Unassembled WGS sequence"/>
</dbReference>
<sequence length="106" mass="10780">MTENATGADGSATVRRPDWTADEVATAALGLAAAGVANCAIGISFLFAMATDSCPADCDTSPVNHGMAVTWFGTAAIIVAMIAGIVWSLNKKPAFIWPLLASPAIV</sequence>
<keyword evidence="3" id="KW-1185">Reference proteome</keyword>
<keyword evidence="1" id="KW-1133">Transmembrane helix</keyword>
<dbReference type="EMBL" id="JARXVC010000025">
    <property type="protein sequence ID" value="MDH6284647.1"/>
    <property type="molecule type" value="Genomic_DNA"/>
</dbReference>
<proteinExistence type="predicted"/>
<accession>A0ABT6MK27</accession>
<keyword evidence="1" id="KW-0472">Membrane</keyword>
<reference evidence="2 3" key="1">
    <citation type="submission" date="2023-04" db="EMBL/GenBank/DDBJ databases">
        <title>Forest soil microbial communities from Buena Vista Peninsula, Colon Province, Panama.</title>
        <authorList>
            <person name="Bouskill N."/>
        </authorList>
    </citation>
    <scope>NUCLEOTIDE SEQUENCE [LARGE SCALE GENOMIC DNA]</scope>
    <source>
        <strain evidence="2 3">CFH S0262</strain>
    </source>
</reference>
<feature type="transmembrane region" description="Helical" evidence="1">
    <location>
        <begin position="24"/>
        <end position="48"/>
    </location>
</feature>
<organism evidence="2 3">
    <name type="scientific">Prescottella agglutinans</name>
    <dbReference type="NCBI Taxonomy" id="1644129"/>
    <lineage>
        <taxon>Bacteria</taxon>
        <taxon>Bacillati</taxon>
        <taxon>Actinomycetota</taxon>
        <taxon>Actinomycetes</taxon>
        <taxon>Mycobacteriales</taxon>
        <taxon>Nocardiaceae</taxon>
        <taxon>Prescottella</taxon>
    </lineage>
</organism>
<keyword evidence="1" id="KW-0812">Transmembrane</keyword>
<evidence type="ECO:0000313" key="2">
    <source>
        <dbReference type="EMBL" id="MDH6284647.1"/>
    </source>
</evidence>
<evidence type="ECO:0000313" key="3">
    <source>
        <dbReference type="Proteomes" id="UP001160334"/>
    </source>
</evidence>
<protein>
    <submittedName>
        <fullName evidence="2">Uncharacterized protein</fullName>
    </submittedName>
</protein>
<comment type="caution">
    <text evidence="2">The sequence shown here is derived from an EMBL/GenBank/DDBJ whole genome shotgun (WGS) entry which is preliminary data.</text>
</comment>
<evidence type="ECO:0000256" key="1">
    <source>
        <dbReference type="SAM" id="Phobius"/>
    </source>
</evidence>
<name>A0ABT6MK27_9NOCA</name>
<dbReference type="RefSeq" id="WP_280763859.1">
    <property type="nucleotide sequence ID" value="NZ_JARXVC010000025.1"/>
</dbReference>
<gene>
    <name evidence="2" type="ORF">M2280_005908</name>
</gene>
<feature type="transmembrane region" description="Helical" evidence="1">
    <location>
        <begin position="68"/>
        <end position="89"/>
    </location>
</feature>